<name>A0A6I6IMN1_9RHOB</name>
<gene>
    <name evidence="1" type="ORF">EI983_01635</name>
</gene>
<dbReference type="RefSeq" id="WP_157705548.1">
    <property type="nucleotide sequence ID" value="NZ_CP034348.1"/>
</dbReference>
<dbReference type="Pfam" id="PF11749">
    <property type="entry name" value="DUF3305"/>
    <property type="match status" value="1"/>
</dbReference>
<evidence type="ECO:0000313" key="2">
    <source>
        <dbReference type="Proteomes" id="UP000428330"/>
    </source>
</evidence>
<organism evidence="1 2">
    <name type="scientific">Roseovarius faecimaris</name>
    <dbReference type="NCBI Taxonomy" id="2494550"/>
    <lineage>
        <taxon>Bacteria</taxon>
        <taxon>Pseudomonadati</taxon>
        <taxon>Pseudomonadota</taxon>
        <taxon>Alphaproteobacteria</taxon>
        <taxon>Rhodobacterales</taxon>
        <taxon>Roseobacteraceae</taxon>
        <taxon>Roseovarius</taxon>
    </lineage>
</organism>
<dbReference type="EMBL" id="CP034348">
    <property type="protein sequence ID" value="QGX97043.1"/>
    <property type="molecule type" value="Genomic_DNA"/>
</dbReference>
<reference evidence="2" key="1">
    <citation type="submission" date="2018-12" db="EMBL/GenBank/DDBJ databases">
        <title>Complete genome sequence of Roseovarius sp. MME-070.</title>
        <authorList>
            <person name="Nam Y.-D."/>
            <person name="Kang J."/>
            <person name="Chung W.-H."/>
            <person name="Park Y.S."/>
        </authorList>
    </citation>
    <scope>NUCLEOTIDE SEQUENCE [LARGE SCALE GENOMIC DNA]</scope>
    <source>
        <strain evidence="2">MME-070</strain>
    </source>
</reference>
<dbReference type="Proteomes" id="UP000428330">
    <property type="component" value="Chromosome"/>
</dbReference>
<evidence type="ECO:0000313" key="1">
    <source>
        <dbReference type="EMBL" id="QGX97043.1"/>
    </source>
</evidence>
<keyword evidence="2" id="KW-1185">Reference proteome</keyword>
<sequence>MPLGVVIRRMPGVTRWARHVWKAVAVLPGAGEASWKELRREGDAVEYHAATLTLELYRTDTEAYLQGLSAEVPAIYVVMRDAEEGDAPLDITLVTASPFEAQDYADTGEEQVEKVPMPEGLIAWVRDFAEAHHEEEVFVKRKRDKKRIDLKEDGIGDARIRQVADVYRAPSRREQVH</sequence>
<dbReference type="AlphaFoldDB" id="A0A6I6IMN1"/>
<protein>
    <submittedName>
        <fullName evidence="1">DUF3305 domain-containing protein</fullName>
    </submittedName>
</protein>
<proteinExistence type="predicted"/>
<dbReference type="OrthoDB" id="7271084at2"/>
<dbReference type="KEGG" id="rom:EI983_01635"/>
<dbReference type="InterPro" id="IPR021736">
    <property type="entry name" value="DUF3305"/>
</dbReference>
<accession>A0A6I6IMN1</accession>